<keyword evidence="2" id="KW-0812">Transmembrane</keyword>
<feature type="region of interest" description="Disordered" evidence="1">
    <location>
        <begin position="110"/>
        <end position="129"/>
    </location>
</feature>
<name>A0A834SL40_9FABA</name>
<feature type="transmembrane region" description="Helical" evidence="2">
    <location>
        <begin position="140"/>
        <end position="169"/>
    </location>
</feature>
<reference evidence="3" key="1">
    <citation type="submission" date="2020-09" db="EMBL/GenBank/DDBJ databases">
        <title>Genome-Enabled Discovery of Anthraquinone Biosynthesis in Senna tora.</title>
        <authorList>
            <person name="Kang S.-H."/>
            <person name="Pandey R.P."/>
            <person name="Lee C.-M."/>
            <person name="Sim J.-S."/>
            <person name="Jeong J.-T."/>
            <person name="Choi B.-S."/>
            <person name="Jung M."/>
            <person name="Ginzburg D."/>
            <person name="Zhao K."/>
            <person name="Won S.Y."/>
            <person name="Oh T.-J."/>
            <person name="Yu Y."/>
            <person name="Kim N.-H."/>
            <person name="Lee O.R."/>
            <person name="Lee T.-H."/>
            <person name="Bashyal P."/>
            <person name="Kim T.-S."/>
            <person name="Lee W.-H."/>
            <person name="Kawkins C."/>
            <person name="Kim C.-K."/>
            <person name="Kim J.S."/>
            <person name="Ahn B.O."/>
            <person name="Rhee S.Y."/>
            <person name="Sohng J.K."/>
        </authorList>
    </citation>
    <scope>NUCLEOTIDE SEQUENCE</scope>
    <source>
        <tissue evidence="3">Leaf</tissue>
    </source>
</reference>
<feature type="region of interest" description="Disordered" evidence="1">
    <location>
        <begin position="62"/>
        <end position="86"/>
    </location>
</feature>
<accession>A0A834SL40</accession>
<proteinExistence type="predicted"/>
<keyword evidence="4" id="KW-1185">Reference proteome</keyword>
<evidence type="ECO:0000256" key="1">
    <source>
        <dbReference type="SAM" id="MobiDB-lite"/>
    </source>
</evidence>
<gene>
    <name evidence="3" type="ORF">G2W53_038015</name>
</gene>
<dbReference type="EMBL" id="JAAIUW010000012">
    <property type="protein sequence ID" value="KAF7805854.1"/>
    <property type="molecule type" value="Genomic_DNA"/>
</dbReference>
<evidence type="ECO:0000313" key="4">
    <source>
        <dbReference type="Proteomes" id="UP000634136"/>
    </source>
</evidence>
<dbReference type="Proteomes" id="UP000634136">
    <property type="component" value="Unassembled WGS sequence"/>
</dbReference>
<organism evidence="3 4">
    <name type="scientific">Senna tora</name>
    <dbReference type="NCBI Taxonomy" id="362788"/>
    <lineage>
        <taxon>Eukaryota</taxon>
        <taxon>Viridiplantae</taxon>
        <taxon>Streptophyta</taxon>
        <taxon>Embryophyta</taxon>
        <taxon>Tracheophyta</taxon>
        <taxon>Spermatophyta</taxon>
        <taxon>Magnoliopsida</taxon>
        <taxon>eudicotyledons</taxon>
        <taxon>Gunneridae</taxon>
        <taxon>Pentapetalae</taxon>
        <taxon>rosids</taxon>
        <taxon>fabids</taxon>
        <taxon>Fabales</taxon>
        <taxon>Fabaceae</taxon>
        <taxon>Caesalpinioideae</taxon>
        <taxon>Cassia clade</taxon>
        <taxon>Senna</taxon>
    </lineage>
</organism>
<feature type="compositionally biased region" description="Low complexity" evidence="1">
    <location>
        <begin position="69"/>
        <end position="86"/>
    </location>
</feature>
<comment type="caution">
    <text evidence="3">The sequence shown here is derived from an EMBL/GenBank/DDBJ whole genome shotgun (WGS) entry which is preliminary data.</text>
</comment>
<evidence type="ECO:0000313" key="3">
    <source>
        <dbReference type="EMBL" id="KAF7805854.1"/>
    </source>
</evidence>
<dbReference type="PANTHER" id="PTHR34379">
    <property type="entry name" value="OS07G0553800 PROTEIN"/>
    <property type="match status" value="1"/>
</dbReference>
<keyword evidence="2" id="KW-0472">Membrane</keyword>
<sequence length="199" mass="23032">MKNVSKNKLFLCFRPVHVMLDSTVAHNKISHNSMPPKRRFSRLIKAMLFETILNRRSRRNNRYRRDSCGSDSSYSTSTSTEETSSTCDDKSIWTQTSLSLDIQEIIPQSHFSSSQQSKSYPKHTNTSPPHPLKKMDYSAIYFFLLILTLTVLWGKILGIIFTSICLYSYSIWNARNQKTDSKLHRHRLRAHKGSKATIN</sequence>
<dbReference type="InterPro" id="IPR040411">
    <property type="entry name" value="At5g23160-like"/>
</dbReference>
<keyword evidence="2" id="KW-1133">Transmembrane helix</keyword>
<feature type="compositionally biased region" description="Low complexity" evidence="1">
    <location>
        <begin position="110"/>
        <end position="119"/>
    </location>
</feature>
<dbReference type="AlphaFoldDB" id="A0A834SL40"/>
<evidence type="ECO:0000256" key="2">
    <source>
        <dbReference type="SAM" id="Phobius"/>
    </source>
</evidence>
<protein>
    <submittedName>
        <fullName evidence="3">Uncharacterized protein</fullName>
    </submittedName>
</protein>
<dbReference type="OrthoDB" id="771184at2759"/>
<dbReference type="PANTHER" id="PTHR34379:SF15">
    <property type="entry name" value="PROTEIN, PUTATIVE-RELATED"/>
    <property type="match status" value="1"/>
</dbReference>